<name>A0A7W3N4D0_9ACTN</name>
<dbReference type="GO" id="GO:0004519">
    <property type="term" value="F:endonuclease activity"/>
    <property type="evidence" value="ECO:0007669"/>
    <property type="project" value="UniProtKB-KW"/>
</dbReference>
<keyword evidence="2" id="KW-0479">Metal-binding</keyword>
<dbReference type="GO" id="GO:0003964">
    <property type="term" value="F:RNA-directed DNA polymerase activity"/>
    <property type="evidence" value="ECO:0007669"/>
    <property type="project" value="UniProtKB-KW"/>
</dbReference>
<keyword evidence="6" id="KW-0051">Antiviral defense</keyword>
<feature type="domain" description="Reverse transcriptase" evidence="7">
    <location>
        <begin position="47"/>
        <end position="276"/>
    </location>
</feature>
<evidence type="ECO:0000256" key="4">
    <source>
        <dbReference type="ARBA" id="ARBA00022801"/>
    </source>
</evidence>
<keyword evidence="8" id="KW-0695">RNA-directed DNA polymerase</keyword>
<keyword evidence="9" id="KW-1185">Reference proteome</keyword>
<evidence type="ECO:0000256" key="3">
    <source>
        <dbReference type="ARBA" id="ARBA00022759"/>
    </source>
</evidence>
<gene>
    <name evidence="8" type="ORF">HNR21_006167</name>
</gene>
<keyword evidence="3" id="KW-0255">Endonuclease</keyword>
<protein>
    <submittedName>
        <fullName evidence="8">Group II intron reverse transcriptase/maturase</fullName>
    </submittedName>
</protein>
<evidence type="ECO:0000256" key="2">
    <source>
        <dbReference type="ARBA" id="ARBA00022723"/>
    </source>
</evidence>
<dbReference type="InterPro" id="IPR051083">
    <property type="entry name" value="GrpII_Intron_Splice-Mob/Def"/>
</dbReference>
<accession>A0A7W3N4D0</accession>
<dbReference type="RefSeq" id="WP_182707907.1">
    <property type="nucleotide sequence ID" value="NZ_JACJII010000001.1"/>
</dbReference>
<dbReference type="EMBL" id="JACJII010000001">
    <property type="protein sequence ID" value="MBA9007285.1"/>
    <property type="molecule type" value="Genomic_DNA"/>
</dbReference>
<dbReference type="CDD" id="cd01651">
    <property type="entry name" value="RT_G2_intron"/>
    <property type="match status" value="1"/>
</dbReference>
<evidence type="ECO:0000256" key="5">
    <source>
        <dbReference type="ARBA" id="ARBA00022842"/>
    </source>
</evidence>
<dbReference type="InterPro" id="IPR000477">
    <property type="entry name" value="RT_dom"/>
</dbReference>
<dbReference type="PROSITE" id="PS50878">
    <property type="entry name" value="RT_POL"/>
    <property type="match status" value="1"/>
</dbReference>
<dbReference type="Pfam" id="PF01867">
    <property type="entry name" value="Cas_Cas1"/>
    <property type="match status" value="1"/>
</dbReference>
<dbReference type="InterPro" id="IPR002729">
    <property type="entry name" value="CRISPR-assoc_Cas1"/>
</dbReference>
<reference evidence="8 9" key="1">
    <citation type="submission" date="2020-08" db="EMBL/GenBank/DDBJ databases">
        <title>Sequencing the genomes of 1000 actinobacteria strains.</title>
        <authorList>
            <person name="Klenk H.-P."/>
        </authorList>
    </citation>
    <scope>NUCLEOTIDE SEQUENCE [LARGE SCALE GENOMIC DNA]</scope>
    <source>
        <strain evidence="8 9">DSM 45823</strain>
    </source>
</reference>
<keyword evidence="8" id="KW-0548">Nucleotidyltransferase</keyword>
<dbReference type="GO" id="GO:0046872">
    <property type="term" value="F:metal ion binding"/>
    <property type="evidence" value="ECO:0007669"/>
    <property type="project" value="UniProtKB-KW"/>
</dbReference>
<evidence type="ECO:0000256" key="6">
    <source>
        <dbReference type="ARBA" id="ARBA00023118"/>
    </source>
</evidence>
<dbReference type="InterPro" id="IPR042211">
    <property type="entry name" value="CRISPR-assoc_Cas1_N"/>
</dbReference>
<dbReference type="GO" id="GO:0043571">
    <property type="term" value="P:maintenance of CRISPR repeat elements"/>
    <property type="evidence" value="ECO:0007669"/>
    <property type="project" value="InterPro"/>
</dbReference>
<evidence type="ECO:0000313" key="8">
    <source>
        <dbReference type="EMBL" id="MBA9007285.1"/>
    </source>
</evidence>
<keyword evidence="1" id="KW-0540">Nuclease</keyword>
<dbReference type="GO" id="GO:0016787">
    <property type="term" value="F:hydrolase activity"/>
    <property type="evidence" value="ECO:0007669"/>
    <property type="project" value="UniProtKB-KW"/>
</dbReference>
<keyword evidence="8" id="KW-0808">Transferase</keyword>
<dbReference type="InterPro" id="IPR043502">
    <property type="entry name" value="DNA/RNA_pol_sf"/>
</dbReference>
<dbReference type="PANTHER" id="PTHR34047:SF8">
    <property type="entry name" value="PROTEIN YKFC"/>
    <property type="match status" value="1"/>
</dbReference>
<organism evidence="8 9">
    <name type="scientific">Thermomonospora cellulosilytica</name>
    <dbReference type="NCBI Taxonomy" id="1411118"/>
    <lineage>
        <taxon>Bacteria</taxon>
        <taxon>Bacillati</taxon>
        <taxon>Actinomycetota</taxon>
        <taxon>Actinomycetes</taxon>
        <taxon>Streptosporangiales</taxon>
        <taxon>Thermomonosporaceae</taxon>
        <taxon>Thermomonospora</taxon>
    </lineage>
</organism>
<dbReference type="Proteomes" id="UP000539313">
    <property type="component" value="Unassembled WGS sequence"/>
</dbReference>
<dbReference type="PANTHER" id="PTHR34047">
    <property type="entry name" value="NUCLEAR INTRON MATURASE 1, MITOCHONDRIAL-RELATED"/>
    <property type="match status" value="1"/>
</dbReference>
<comment type="caution">
    <text evidence="8">The sequence shown here is derived from an EMBL/GenBank/DDBJ whole genome shotgun (WGS) entry which is preliminary data.</text>
</comment>
<evidence type="ECO:0000259" key="7">
    <source>
        <dbReference type="PROSITE" id="PS50878"/>
    </source>
</evidence>
<dbReference type="Gene3D" id="3.100.10.20">
    <property type="entry name" value="CRISPR-associated endonuclease Cas1, N-terminal domain"/>
    <property type="match status" value="1"/>
</dbReference>
<evidence type="ECO:0000256" key="1">
    <source>
        <dbReference type="ARBA" id="ARBA00022722"/>
    </source>
</evidence>
<proteinExistence type="predicted"/>
<dbReference type="AlphaFoldDB" id="A0A7W3N4D0"/>
<sequence>MGELLARAFTEQALLDAWDEVRESALADGVAGPEVERFEASAAQRISEPAEQLADGAFEPGPVFRVEISKPSGGVRRLGIPSLVDRIVERALLEELDAIIDPLLLPWSFAYRRGMGVRDAIACLVEAREAGARWVARADIKDCFDDIPRWTLLGRVREVVTDLQAVDLIRRFLDRPVVGERVSRQRRGLGLHQGSVLAPLLSNLYLDAFDRAMLASGYRVIRFADDFAIPVADRAAAERALARATEILDGLRLELGAAKTRTVSFDEGVTFLGRTVTSTTSPGAEALSHPVETVVYVDKDGALLRSRGDRLVVEHNDTALFKLNLRRVRQVVCVGRVGMTTPFLHRALGRGIDIVVPATRAVQAGGCPP</sequence>
<evidence type="ECO:0000313" key="9">
    <source>
        <dbReference type="Proteomes" id="UP000539313"/>
    </source>
</evidence>
<dbReference type="SUPFAM" id="SSF56672">
    <property type="entry name" value="DNA/RNA polymerases"/>
    <property type="match status" value="1"/>
</dbReference>
<dbReference type="GO" id="GO:0051607">
    <property type="term" value="P:defense response to virus"/>
    <property type="evidence" value="ECO:0007669"/>
    <property type="project" value="UniProtKB-KW"/>
</dbReference>
<dbReference type="GO" id="GO:0003676">
    <property type="term" value="F:nucleic acid binding"/>
    <property type="evidence" value="ECO:0007669"/>
    <property type="project" value="InterPro"/>
</dbReference>
<dbReference type="Pfam" id="PF00078">
    <property type="entry name" value="RVT_1"/>
    <property type="match status" value="1"/>
</dbReference>
<keyword evidence="4" id="KW-0378">Hydrolase</keyword>
<keyword evidence="5" id="KW-0460">Magnesium</keyword>